<dbReference type="SUPFAM" id="SSF48726">
    <property type="entry name" value="Immunoglobulin"/>
    <property type="match status" value="3"/>
</dbReference>
<keyword evidence="2" id="KW-0378">Hydrolase</keyword>
<evidence type="ECO:0000259" key="8">
    <source>
        <dbReference type="PROSITE" id="PS50835"/>
    </source>
</evidence>
<dbReference type="GO" id="GO:0007165">
    <property type="term" value="P:signal transduction"/>
    <property type="evidence" value="ECO:0007669"/>
    <property type="project" value="InterPro"/>
</dbReference>
<keyword evidence="4" id="KW-1015">Disulfide bond</keyword>
<dbReference type="SMART" id="SM00409">
    <property type="entry name" value="IG"/>
    <property type="match status" value="3"/>
</dbReference>
<dbReference type="SUPFAM" id="SSF52200">
    <property type="entry name" value="Toll/Interleukin receptor TIR domain"/>
    <property type="match status" value="1"/>
</dbReference>
<reference evidence="9" key="1">
    <citation type="submission" date="2021-01" db="EMBL/GenBank/DDBJ databases">
        <authorList>
            <person name="Zahm M."/>
            <person name="Roques C."/>
            <person name="Cabau C."/>
            <person name="Klopp C."/>
            <person name="Donnadieu C."/>
            <person name="Jouanno E."/>
            <person name="Lampietro C."/>
            <person name="Louis A."/>
            <person name="Herpin A."/>
            <person name="Echchiki A."/>
            <person name="Berthelot C."/>
            <person name="Parey E."/>
            <person name="Roest-Crollius H."/>
            <person name="Braasch I."/>
            <person name="Postlethwait J."/>
            <person name="Bobe J."/>
            <person name="Montfort J."/>
            <person name="Bouchez O."/>
            <person name="Begum T."/>
            <person name="Mejri S."/>
            <person name="Adams A."/>
            <person name="Chen W.-J."/>
            <person name="Guiguen Y."/>
        </authorList>
    </citation>
    <scope>NUCLEOTIDE SEQUENCE</scope>
    <source>
        <strain evidence="9">YG-15Mar2019-1</strain>
        <tissue evidence="9">Brain</tissue>
    </source>
</reference>
<dbReference type="InterPro" id="IPR007110">
    <property type="entry name" value="Ig-like_dom"/>
</dbReference>
<evidence type="ECO:0000256" key="2">
    <source>
        <dbReference type="ARBA" id="ARBA00022801"/>
    </source>
</evidence>
<accession>A0A9D3PNY6</accession>
<dbReference type="Gene3D" id="2.60.40.10">
    <property type="entry name" value="Immunoglobulins"/>
    <property type="match status" value="3"/>
</dbReference>
<evidence type="ECO:0000259" key="7">
    <source>
        <dbReference type="PROSITE" id="PS50104"/>
    </source>
</evidence>
<dbReference type="InterPro" id="IPR013783">
    <property type="entry name" value="Ig-like_fold"/>
</dbReference>
<dbReference type="CDD" id="cd00096">
    <property type="entry name" value="Ig"/>
    <property type="match status" value="1"/>
</dbReference>
<dbReference type="GO" id="GO:0016787">
    <property type="term" value="F:hydrolase activity"/>
    <property type="evidence" value="ECO:0007669"/>
    <property type="project" value="UniProtKB-KW"/>
</dbReference>
<keyword evidence="3" id="KW-0520">NAD</keyword>
<keyword evidence="6" id="KW-0393">Immunoglobulin domain</keyword>
<dbReference type="Gene3D" id="3.40.50.10140">
    <property type="entry name" value="Toll/interleukin-1 receptor homology (TIR) domain"/>
    <property type="match status" value="1"/>
</dbReference>
<feature type="domain" description="TIR" evidence="7">
    <location>
        <begin position="403"/>
        <end position="567"/>
    </location>
</feature>
<evidence type="ECO:0000256" key="3">
    <source>
        <dbReference type="ARBA" id="ARBA00023027"/>
    </source>
</evidence>
<dbReference type="PROSITE" id="PS50104">
    <property type="entry name" value="TIR"/>
    <property type="match status" value="1"/>
</dbReference>
<dbReference type="PANTHER" id="PTHR11890:SF26">
    <property type="entry name" value="INTERLEUKIN-1 RECEPTOR TYPE 1"/>
    <property type="match status" value="1"/>
</dbReference>
<dbReference type="Pfam" id="PF13927">
    <property type="entry name" value="Ig_3"/>
    <property type="match status" value="1"/>
</dbReference>
<protein>
    <submittedName>
        <fullName evidence="9">Uncharacterized protein</fullName>
    </submittedName>
</protein>
<keyword evidence="5" id="KW-0325">Glycoprotein</keyword>
<dbReference type="InterPro" id="IPR015621">
    <property type="entry name" value="IL-1_rcpt_fam"/>
</dbReference>
<feature type="domain" description="Ig-like" evidence="8">
    <location>
        <begin position="154"/>
        <end position="233"/>
    </location>
</feature>
<dbReference type="PROSITE" id="PS50835">
    <property type="entry name" value="IG_LIKE"/>
    <property type="match status" value="3"/>
</dbReference>
<sequence length="592" mass="66414">MRETSNVSETIHLKQSVSIFMNVCLYLSIKKRVQDGFTVNEKKMTGKVLCVLITGLLLAPACQGEGQINTYHASAGQFVQLKCDDGDDDTSVTWSRDSNHSLDLTTSRIRKTNSSLLFLPVEISDSGYYTCKSSGLSEAEETTMFLLVESGLCPSHSDIKSVKLGTNDKLFCGQEDILTFNQTAEITWLKDCNPLGFHTERIRFSNVTTRDAGNYTCVLTFSFEGKLFHASRTTLLDVKEEPPLIDPTVIEPRNETIEVEPGEKAELKCTVFVGRDEGSETSVYWTVNSSFIEKYEQLKHSINFEMKDQGMYGYSSLFISEVRPEFMHVPFSCIVESPVNSDRGVVWLVPANHRDFQIHLIICMAVPVVIAGAVMYHVFKVDAVLALRGLRSLVASKTGTDGKLYDAYVSYLHSAALCSSRFCLQVLPAVLEQQHGYKLFIRGRDDLPGEGVHDVISNAISRSRRLIIILSATNSSEQDPEDPVLWDQNQNQDQPDFERQIGLYDALIQNSLKVILVEIGKNIDYSLLPESVRYVKQKQGALRWTPTHGSPTAPPNYRFWKHLRYCMPPGAPMSRCAEQGAREPAVKCMLPW</sequence>
<organism evidence="9 10">
    <name type="scientific">Megalops atlanticus</name>
    <name type="common">Tarpon</name>
    <name type="synonym">Clupea gigantea</name>
    <dbReference type="NCBI Taxonomy" id="7932"/>
    <lineage>
        <taxon>Eukaryota</taxon>
        <taxon>Metazoa</taxon>
        <taxon>Chordata</taxon>
        <taxon>Craniata</taxon>
        <taxon>Vertebrata</taxon>
        <taxon>Euteleostomi</taxon>
        <taxon>Actinopterygii</taxon>
        <taxon>Neopterygii</taxon>
        <taxon>Teleostei</taxon>
        <taxon>Elopiformes</taxon>
        <taxon>Megalopidae</taxon>
        <taxon>Megalops</taxon>
    </lineage>
</organism>
<dbReference type="OrthoDB" id="9940746at2759"/>
<evidence type="ECO:0000256" key="4">
    <source>
        <dbReference type="ARBA" id="ARBA00023157"/>
    </source>
</evidence>
<dbReference type="Pfam" id="PF01582">
    <property type="entry name" value="TIR"/>
    <property type="match status" value="1"/>
</dbReference>
<dbReference type="EMBL" id="JAFDVH010000015">
    <property type="protein sequence ID" value="KAG7463618.1"/>
    <property type="molecule type" value="Genomic_DNA"/>
</dbReference>
<dbReference type="InterPro" id="IPR003599">
    <property type="entry name" value="Ig_sub"/>
</dbReference>
<dbReference type="SMART" id="SM00255">
    <property type="entry name" value="TIR"/>
    <property type="match status" value="1"/>
</dbReference>
<dbReference type="PRINTS" id="PR01537">
    <property type="entry name" value="INTRLKN1R1F"/>
</dbReference>
<keyword evidence="10" id="KW-1185">Reference proteome</keyword>
<comment type="caution">
    <text evidence="9">The sequence shown here is derived from an EMBL/GenBank/DDBJ whole genome shotgun (WGS) entry which is preliminary data.</text>
</comment>
<dbReference type="InterPro" id="IPR036179">
    <property type="entry name" value="Ig-like_dom_sf"/>
</dbReference>
<dbReference type="PANTHER" id="PTHR11890">
    <property type="entry name" value="INTERLEUKIN-1 RECEPTOR FAMILY MEMBER"/>
    <property type="match status" value="1"/>
</dbReference>
<feature type="domain" description="Ig-like" evidence="8">
    <location>
        <begin position="60"/>
        <end position="143"/>
    </location>
</feature>
<evidence type="ECO:0000256" key="6">
    <source>
        <dbReference type="ARBA" id="ARBA00023319"/>
    </source>
</evidence>
<dbReference type="Proteomes" id="UP001046870">
    <property type="component" value="Chromosome 15"/>
</dbReference>
<evidence type="ECO:0000256" key="1">
    <source>
        <dbReference type="ARBA" id="ARBA00009752"/>
    </source>
</evidence>
<evidence type="ECO:0000313" key="10">
    <source>
        <dbReference type="Proteomes" id="UP001046870"/>
    </source>
</evidence>
<proteinExistence type="inferred from homology"/>
<evidence type="ECO:0000256" key="5">
    <source>
        <dbReference type="ARBA" id="ARBA00023180"/>
    </source>
</evidence>
<dbReference type="InterPro" id="IPR035897">
    <property type="entry name" value="Toll_tir_struct_dom_sf"/>
</dbReference>
<gene>
    <name evidence="9" type="ORF">MATL_G00178520</name>
</gene>
<feature type="domain" description="Ig-like" evidence="8">
    <location>
        <begin position="247"/>
        <end position="346"/>
    </location>
</feature>
<name>A0A9D3PNY6_MEGAT</name>
<evidence type="ECO:0000313" key="9">
    <source>
        <dbReference type="EMBL" id="KAG7463618.1"/>
    </source>
</evidence>
<dbReference type="AlphaFoldDB" id="A0A9D3PNY6"/>
<dbReference type="InterPro" id="IPR003598">
    <property type="entry name" value="Ig_sub2"/>
</dbReference>
<comment type="similarity">
    <text evidence="1">Belongs to the interleukin-1 receptor family.</text>
</comment>
<dbReference type="InterPro" id="IPR000157">
    <property type="entry name" value="TIR_dom"/>
</dbReference>
<dbReference type="SMART" id="SM00408">
    <property type="entry name" value="IGc2"/>
    <property type="match status" value="2"/>
</dbReference>